<keyword evidence="4" id="KW-1185">Reference proteome</keyword>
<dbReference type="SUPFAM" id="SSF89733">
    <property type="entry name" value="L-sulfolactate dehydrogenase-like"/>
    <property type="match status" value="1"/>
</dbReference>
<evidence type="ECO:0000256" key="2">
    <source>
        <dbReference type="ARBA" id="ARBA00023002"/>
    </source>
</evidence>
<dbReference type="STRING" id="151549.A0A4C1Z9M7"/>
<dbReference type="PANTHER" id="PTHR11091:SF0">
    <property type="entry name" value="MALATE DEHYDROGENASE"/>
    <property type="match status" value="1"/>
</dbReference>
<dbReference type="InterPro" id="IPR043144">
    <property type="entry name" value="Mal/L-sulf/L-lact_DH-like_ah"/>
</dbReference>
<proteinExistence type="inferred from homology"/>
<gene>
    <name evidence="3" type="primary">mdh</name>
    <name evidence="3" type="ORF">EVAR_59700_1</name>
</gene>
<dbReference type="Proteomes" id="UP000299102">
    <property type="component" value="Unassembled WGS sequence"/>
</dbReference>
<dbReference type="InterPro" id="IPR003767">
    <property type="entry name" value="Malate/L-lactate_DH-like"/>
</dbReference>
<evidence type="ECO:0000256" key="1">
    <source>
        <dbReference type="ARBA" id="ARBA00006056"/>
    </source>
</evidence>
<reference evidence="3 4" key="1">
    <citation type="journal article" date="2019" name="Commun. Biol.">
        <title>The bagworm genome reveals a unique fibroin gene that provides high tensile strength.</title>
        <authorList>
            <person name="Kono N."/>
            <person name="Nakamura H."/>
            <person name="Ohtoshi R."/>
            <person name="Tomita M."/>
            <person name="Numata K."/>
            <person name="Arakawa K."/>
        </authorList>
    </citation>
    <scope>NUCLEOTIDE SEQUENCE [LARGE SCALE GENOMIC DNA]</scope>
</reference>
<dbReference type="PANTHER" id="PTHR11091">
    <property type="entry name" value="OXIDOREDUCTASE-RELATED"/>
    <property type="match status" value="1"/>
</dbReference>
<dbReference type="GO" id="GO:0016491">
    <property type="term" value="F:oxidoreductase activity"/>
    <property type="evidence" value="ECO:0007669"/>
    <property type="project" value="UniProtKB-KW"/>
</dbReference>
<comment type="similarity">
    <text evidence="1">Belongs to the LDH2/MDH2 oxidoreductase family.</text>
</comment>
<evidence type="ECO:0000313" key="3">
    <source>
        <dbReference type="EMBL" id="GBP85491.1"/>
    </source>
</evidence>
<name>A0A4C1Z9M7_EUMVA</name>
<protein>
    <submittedName>
        <fullName evidence="3">Malate dehydrogenase</fullName>
    </submittedName>
</protein>
<sequence>MAAVAKEEVRRFITECLKAVGAPAQAALDQADLLLQADRTGHFSHGLNRLEFYVNDIISGACEPKNVPVVLKESAATAWVDGKNALGATVGHFCMSLAMKKAKEAGVGWVTVKASNHFGMAGWWAQKAMREGLIGMAFTNSSPLLAPTRSKKVCRWKNLITGNTGTSVNP</sequence>
<dbReference type="AlphaFoldDB" id="A0A4C1Z9M7"/>
<dbReference type="InterPro" id="IPR036111">
    <property type="entry name" value="Mal/L-sulfo/L-lacto_DH-like_sf"/>
</dbReference>
<dbReference type="EMBL" id="BGZK01001740">
    <property type="protein sequence ID" value="GBP85491.1"/>
    <property type="molecule type" value="Genomic_DNA"/>
</dbReference>
<organism evidence="3 4">
    <name type="scientific">Eumeta variegata</name>
    <name type="common">Bagworm moth</name>
    <name type="synonym">Eumeta japonica</name>
    <dbReference type="NCBI Taxonomy" id="151549"/>
    <lineage>
        <taxon>Eukaryota</taxon>
        <taxon>Metazoa</taxon>
        <taxon>Ecdysozoa</taxon>
        <taxon>Arthropoda</taxon>
        <taxon>Hexapoda</taxon>
        <taxon>Insecta</taxon>
        <taxon>Pterygota</taxon>
        <taxon>Neoptera</taxon>
        <taxon>Endopterygota</taxon>
        <taxon>Lepidoptera</taxon>
        <taxon>Glossata</taxon>
        <taxon>Ditrysia</taxon>
        <taxon>Tineoidea</taxon>
        <taxon>Psychidae</taxon>
        <taxon>Oiketicinae</taxon>
        <taxon>Eumeta</taxon>
    </lineage>
</organism>
<evidence type="ECO:0000313" key="4">
    <source>
        <dbReference type="Proteomes" id="UP000299102"/>
    </source>
</evidence>
<dbReference type="Gene3D" id="1.10.1530.10">
    <property type="match status" value="1"/>
</dbReference>
<dbReference type="Pfam" id="PF02615">
    <property type="entry name" value="Ldh_2"/>
    <property type="match status" value="1"/>
</dbReference>
<comment type="caution">
    <text evidence="3">The sequence shown here is derived from an EMBL/GenBank/DDBJ whole genome shotgun (WGS) entry which is preliminary data.</text>
</comment>
<dbReference type="OrthoDB" id="7881616at2759"/>
<dbReference type="Gene3D" id="3.30.1370.60">
    <property type="entry name" value="Hypothetical oxidoreductase yiak, domain 2"/>
    <property type="match status" value="1"/>
</dbReference>
<keyword evidence="2" id="KW-0560">Oxidoreductase</keyword>
<dbReference type="InterPro" id="IPR043143">
    <property type="entry name" value="Mal/L-sulf/L-lact_DH-like_NADP"/>
</dbReference>
<accession>A0A4C1Z9M7</accession>